<accession>A0A382BU59</accession>
<feature type="region of interest" description="Disordered" evidence="1">
    <location>
        <begin position="35"/>
        <end position="60"/>
    </location>
</feature>
<protein>
    <submittedName>
        <fullName evidence="3">Uncharacterized protein</fullName>
    </submittedName>
</protein>
<keyword evidence="2" id="KW-0812">Transmembrane</keyword>
<keyword evidence="2" id="KW-0472">Membrane</keyword>
<name>A0A382BU59_9ZZZZ</name>
<evidence type="ECO:0000256" key="2">
    <source>
        <dbReference type="SAM" id="Phobius"/>
    </source>
</evidence>
<organism evidence="3">
    <name type="scientific">marine metagenome</name>
    <dbReference type="NCBI Taxonomy" id="408172"/>
    <lineage>
        <taxon>unclassified sequences</taxon>
        <taxon>metagenomes</taxon>
        <taxon>ecological metagenomes</taxon>
    </lineage>
</organism>
<keyword evidence="2" id="KW-1133">Transmembrane helix</keyword>
<feature type="transmembrane region" description="Helical" evidence="2">
    <location>
        <begin position="12"/>
        <end position="31"/>
    </location>
</feature>
<evidence type="ECO:0000256" key="1">
    <source>
        <dbReference type="SAM" id="MobiDB-lite"/>
    </source>
</evidence>
<dbReference type="AlphaFoldDB" id="A0A382BU59"/>
<gene>
    <name evidence="3" type="ORF">METZ01_LOCUS170202</name>
</gene>
<sequence length="60" mass="6349">MGTRKNVNGSKSFPWKAVFGAISIIGVMVFLSTSNNSSSTEDGSFSKTGQNSLSGFSLRK</sequence>
<reference evidence="3" key="1">
    <citation type="submission" date="2018-05" db="EMBL/GenBank/DDBJ databases">
        <authorList>
            <person name="Lanie J.A."/>
            <person name="Ng W.-L."/>
            <person name="Kazmierczak K.M."/>
            <person name="Andrzejewski T.M."/>
            <person name="Davidsen T.M."/>
            <person name="Wayne K.J."/>
            <person name="Tettelin H."/>
            <person name="Glass J.I."/>
            <person name="Rusch D."/>
            <person name="Podicherti R."/>
            <person name="Tsui H.-C.T."/>
            <person name="Winkler M.E."/>
        </authorList>
    </citation>
    <scope>NUCLEOTIDE SEQUENCE</scope>
</reference>
<proteinExistence type="predicted"/>
<evidence type="ECO:0000313" key="3">
    <source>
        <dbReference type="EMBL" id="SVB17348.1"/>
    </source>
</evidence>
<dbReference type="EMBL" id="UINC01031387">
    <property type="protein sequence ID" value="SVB17348.1"/>
    <property type="molecule type" value="Genomic_DNA"/>
</dbReference>